<comment type="subunit">
    <text evidence="2">Heterodimer of an alpha and a beta subunit.</text>
</comment>
<evidence type="ECO:0000256" key="3">
    <source>
        <dbReference type="ARBA" id="ARBA00025649"/>
    </source>
</evidence>
<dbReference type="InterPro" id="IPR014729">
    <property type="entry name" value="Rossmann-like_a/b/a_fold"/>
</dbReference>
<evidence type="ECO:0000313" key="6">
    <source>
        <dbReference type="Proteomes" id="UP000233786"/>
    </source>
</evidence>
<organism evidence="5 6">
    <name type="scientific">Saccharopolyspora spinosa</name>
    <dbReference type="NCBI Taxonomy" id="60894"/>
    <lineage>
        <taxon>Bacteria</taxon>
        <taxon>Bacillati</taxon>
        <taxon>Actinomycetota</taxon>
        <taxon>Actinomycetes</taxon>
        <taxon>Pseudonocardiales</taxon>
        <taxon>Pseudonocardiaceae</taxon>
        <taxon>Saccharopolyspora</taxon>
    </lineage>
</organism>
<protein>
    <submittedName>
        <fullName evidence="5">Electron transfer flavoprotein</fullName>
    </submittedName>
</protein>
<dbReference type="InterPro" id="IPR014730">
    <property type="entry name" value="ETF_a/b_N"/>
</dbReference>
<gene>
    <name evidence="5" type="ORF">A8926_6628</name>
</gene>
<comment type="function">
    <text evidence="3">The electron transfer flavoprotein serves as a specific electron acceptor for other dehydrogenases. It transfers the electrons to the main respiratory chain via ETF-ubiquinone oxidoreductase (ETF dehydrogenase).</text>
</comment>
<accession>A0A2N3Y6H4</accession>
<comment type="caution">
    <text evidence="5">The sequence shown here is derived from an EMBL/GenBank/DDBJ whole genome shotgun (WGS) entry which is preliminary data.</text>
</comment>
<dbReference type="Pfam" id="PF01012">
    <property type="entry name" value="ETF"/>
    <property type="match status" value="1"/>
</dbReference>
<keyword evidence="6" id="KW-1185">Reference proteome</keyword>
<reference evidence="5" key="1">
    <citation type="submission" date="2017-12" db="EMBL/GenBank/DDBJ databases">
        <title>Sequencing the genomes of 1000 Actinobacteria strains.</title>
        <authorList>
            <person name="Klenk H.-P."/>
        </authorList>
    </citation>
    <scope>NUCLEOTIDE SEQUENCE [LARGE SCALE GENOMIC DNA]</scope>
    <source>
        <strain evidence="5">DSM 44228</strain>
    </source>
</reference>
<proteinExistence type="predicted"/>
<dbReference type="AlphaFoldDB" id="A0A2N3Y6H4"/>
<dbReference type="Proteomes" id="UP000233786">
    <property type="component" value="Unassembled WGS sequence"/>
</dbReference>
<evidence type="ECO:0000313" key="5">
    <source>
        <dbReference type="EMBL" id="PKW18534.1"/>
    </source>
</evidence>
<evidence type="ECO:0000256" key="1">
    <source>
        <dbReference type="ARBA" id="ARBA00001974"/>
    </source>
</evidence>
<evidence type="ECO:0000259" key="4">
    <source>
        <dbReference type="Pfam" id="PF01012"/>
    </source>
</evidence>
<dbReference type="OrthoDB" id="9804960at2"/>
<comment type="cofactor">
    <cofactor evidence="1">
        <name>FAD</name>
        <dbReference type="ChEBI" id="CHEBI:57692"/>
    </cofactor>
</comment>
<sequence length="103" mass="11206">MKYVPDAMGKRRFIDDLTTGRESVDALLPELDEYAVEQALRIGEAAGDSQVTVLTVGPEAAKDAVRKARSTRFSQLDEVGVKCRWNRGCRSSHSLTLGGLPVA</sequence>
<feature type="domain" description="Electron transfer flavoprotein alpha/beta-subunit N-terminal" evidence="4">
    <location>
        <begin position="21"/>
        <end position="68"/>
    </location>
</feature>
<dbReference type="EMBL" id="PJNB01000001">
    <property type="protein sequence ID" value="PKW18534.1"/>
    <property type="molecule type" value="Genomic_DNA"/>
</dbReference>
<name>A0A2N3Y6H4_SACSN</name>
<dbReference type="Gene3D" id="3.40.50.620">
    <property type="entry name" value="HUPs"/>
    <property type="match status" value="1"/>
</dbReference>
<evidence type="ECO:0000256" key="2">
    <source>
        <dbReference type="ARBA" id="ARBA00011355"/>
    </source>
</evidence>
<dbReference type="STRING" id="994479.GCA_000194155_04739"/>
<dbReference type="SUPFAM" id="SSF52402">
    <property type="entry name" value="Adenine nucleotide alpha hydrolases-like"/>
    <property type="match status" value="1"/>
</dbReference>